<feature type="transmembrane region" description="Helical" evidence="2">
    <location>
        <begin position="60"/>
        <end position="79"/>
    </location>
</feature>
<gene>
    <name evidence="4" type="ORF">POF43_006070</name>
</gene>
<feature type="transmembrane region" description="Helical" evidence="2">
    <location>
        <begin position="144"/>
        <end position="164"/>
    </location>
</feature>
<reference evidence="4 5" key="1">
    <citation type="submission" date="2023-05" db="EMBL/GenBank/DDBJ databases">
        <title>Streptantibioticus silvisoli sp. nov., acidotolerant actinomycetes 1 from pine litter.</title>
        <authorList>
            <person name="Swiecimska M."/>
            <person name="Golinska P."/>
            <person name="Sangal V."/>
            <person name="Wachnowicz B."/>
            <person name="Goodfellow M."/>
        </authorList>
    </citation>
    <scope>NUCLEOTIDE SEQUENCE [LARGE SCALE GENOMIC DNA]</scope>
    <source>
        <strain evidence="4 5">SL54</strain>
    </source>
</reference>
<keyword evidence="2" id="KW-1133">Transmembrane helix</keyword>
<dbReference type="InterPro" id="IPR000620">
    <property type="entry name" value="EamA_dom"/>
</dbReference>
<feature type="transmembrane region" description="Helical" evidence="2">
    <location>
        <begin position="29"/>
        <end position="48"/>
    </location>
</feature>
<dbReference type="InterPro" id="IPR037185">
    <property type="entry name" value="EmrE-like"/>
</dbReference>
<dbReference type="EMBL" id="JAAGKO020000005">
    <property type="protein sequence ID" value="MDI5962283.1"/>
    <property type="molecule type" value="Genomic_DNA"/>
</dbReference>
<protein>
    <submittedName>
        <fullName evidence="4">DMT family transporter</fullName>
    </submittedName>
</protein>
<organism evidence="4 5">
    <name type="scientific">Streptantibioticus silvisoli</name>
    <dbReference type="NCBI Taxonomy" id="2705255"/>
    <lineage>
        <taxon>Bacteria</taxon>
        <taxon>Bacillati</taxon>
        <taxon>Actinomycetota</taxon>
        <taxon>Actinomycetes</taxon>
        <taxon>Kitasatosporales</taxon>
        <taxon>Streptomycetaceae</taxon>
        <taxon>Streptantibioticus</taxon>
    </lineage>
</organism>
<name>A0ABT6VXV5_9ACTN</name>
<feature type="transmembrane region" description="Helical" evidence="2">
    <location>
        <begin position="231"/>
        <end position="253"/>
    </location>
</feature>
<feature type="transmembrane region" description="Helical" evidence="2">
    <location>
        <begin position="204"/>
        <end position="225"/>
    </location>
</feature>
<comment type="similarity">
    <text evidence="1">Belongs to the EamA transporter family.</text>
</comment>
<dbReference type="Pfam" id="PF00892">
    <property type="entry name" value="EamA"/>
    <property type="match status" value="2"/>
</dbReference>
<feature type="domain" description="EamA" evidence="3">
    <location>
        <begin position="144"/>
        <end position="276"/>
    </location>
</feature>
<comment type="caution">
    <text evidence="4">The sequence shown here is derived from an EMBL/GenBank/DDBJ whole genome shotgun (WGS) entry which is preliminary data.</text>
</comment>
<sequence length="277" mass="28034">MTAFLALLASVLWGATDYGGGTLSRRLPVTVALLGSQVTAVVVLGVGLGVPGVHVGFGGYLVYGALAGLLGMLGLFAFYQAMATGPMSVVAPVSACGTAIPVVYGLLRGEHVMPVQGLGIAVAFVGVILVSGPELHGGAGGRRTVLLSLGAAAGFGSVFLFSGLGAPHGVYGTMLAEQFVGLLLVLPGAWARRDLRGITWDRRTVALSVLVGFGDLAAIASYLGAARGSHLAVVSVLSSLYPVVTTLLARYLLAERLRSIQNAGVVAALAGIVLINL</sequence>
<feature type="transmembrane region" description="Helical" evidence="2">
    <location>
        <begin position="170"/>
        <end position="192"/>
    </location>
</feature>
<feature type="domain" description="EamA" evidence="3">
    <location>
        <begin position="3"/>
        <end position="131"/>
    </location>
</feature>
<evidence type="ECO:0000256" key="1">
    <source>
        <dbReference type="ARBA" id="ARBA00007362"/>
    </source>
</evidence>
<dbReference type="SUPFAM" id="SSF103481">
    <property type="entry name" value="Multidrug resistance efflux transporter EmrE"/>
    <property type="match status" value="2"/>
</dbReference>
<evidence type="ECO:0000256" key="2">
    <source>
        <dbReference type="SAM" id="Phobius"/>
    </source>
</evidence>
<evidence type="ECO:0000313" key="4">
    <source>
        <dbReference type="EMBL" id="MDI5962283.1"/>
    </source>
</evidence>
<evidence type="ECO:0000313" key="5">
    <source>
        <dbReference type="Proteomes" id="UP001156398"/>
    </source>
</evidence>
<keyword evidence="2" id="KW-0812">Transmembrane</keyword>
<dbReference type="PANTHER" id="PTHR22911">
    <property type="entry name" value="ACYL-MALONYL CONDENSING ENZYME-RELATED"/>
    <property type="match status" value="1"/>
</dbReference>
<evidence type="ECO:0000259" key="3">
    <source>
        <dbReference type="Pfam" id="PF00892"/>
    </source>
</evidence>
<accession>A0ABT6VXV5</accession>
<dbReference type="Proteomes" id="UP001156398">
    <property type="component" value="Unassembled WGS sequence"/>
</dbReference>
<proteinExistence type="inferred from homology"/>
<keyword evidence="5" id="KW-1185">Reference proteome</keyword>
<dbReference type="RefSeq" id="WP_271322574.1">
    <property type="nucleotide sequence ID" value="NZ_JAAGKO020000005.1"/>
</dbReference>
<keyword evidence="2" id="KW-0472">Membrane</keyword>
<feature type="transmembrane region" description="Helical" evidence="2">
    <location>
        <begin position="113"/>
        <end position="132"/>
    </location>
</feature>